<dbReference type="OrthoDB" id="3296885at2"/>
<keyword evidence="4" id="KW-1185">Reference proteome</keyword>
<evidence type="ECO:0000313" key="4">
    <source>
        <dbReference type="Proteomes" id="UP000440096"/>
    </source>
</evidence>
<evidence type="ECO:0000259" key="2">
    <source>
        <dbReference type="Pfam" id="PF14330"/>
    </source>
</evidence>
<dbReference type="EMBL" id="WMBA01000041">
    <property type="protein sequence ID" value="MTD56994.1"/>
    <property type="molecule type" value="Genomic_DNA"/>
</dbReference>
<feature type="compositionally biased region" description="Polar residues" evidence="1">
    <location>
        <begin position="11"/>
        <end position="20"/>
    </location>
</feature>
<feature type="domain" description="DUF4387" evidence="2">
    <location>
        <begin position="1"/>
        <end position="32"/>
    </location>
</feature>
<sequence length="40" mass="4293">AIKVSLPRPTPQGNLGESDTYAGQQYAPLMQLRLPEPPAS</sequence>
<dbReference type="AlphaFoldDB" id="A0A6N7Z7A8"/>
<dbReference type="Pfam" id="PF14330">
    <property type="entry name" value="DUF4387"/>
    <property type="match status" value="1"/>
</dbReference>
<reference evidence="3 4" key="1">
    <citation type="submission" date="2019-11" db="EMBL/GenBank/DDBJ databases">
        <title>Draft genome of Amycolatopsis RM579.</title>
        <authorList>
            <person name="Duangmal K."/>
            <person name="Mingma R."/>
        </authorList>
    </citation>
    <scope>NUCLEOTIDE SEQUENCE [LARGE SCALE GENOMIC DNA]</scope>
    <source>
        <strain evidence="3 4">RM579</strain>
    </source>
</reference>
<proteinExistence type="predicted"/>
<dbReference type="InterPro" id="IPR025496">
    <property type="entry name" value="DUF4387"/>
</dbReference>
<name>A0A6N7Z7A8_9PSEU</name>
<evidence type="ECO:0000256" key="1">
    <source>
        <dbReference type="SAM" id="MobiDB-lite"/>
    </source>
</evidence>
<gene>
    <name evidence="3" type="ORF">GKO32_23905</name>
</gene>
<feature type="non-terminal residue" evidence="3">
    <location>
        <position position="1"/>
    </location>
</feature>
<dbReference type="Proteomes" id="UP000440096">
    <property type="component" value="Unassembled WGS sequence"/>
</dbReference>
<comment type="caution">
    <text evidence="3">The sequence shown here is derived from an EMBL/GenBank/DDBJ whole genome shotgun (WGS) entry which is preliminary data.</text>
</comment>
<evidence type="ECO:0000313" key="3">
    <source>
        <dbReference type="EMBL" id="MTD56994.1"/>
    </source>
</evidence>
<protein>
    <submittedName>
        <fullName evidence="3">DUF4387 family protein</fullName>
    </submittedName>
</protein>
<organism evidence="3 4">
    <name type="scientific">Amycolatopsis pithecellobii</name>
    <dbReference type="NCBI Taxonomy" id="664692"/>
    <lineage>
        <taxon>Bacteria</taxon>
        <taxon>Bacillati</taxon>
        <taxon>Actinomycetota</taxon>
        <taxon>Actinomycetes</taxon>
        <taxon>Pseudonocardiales</taxon>
        <taxon>Pseudonocardiaceae</taxon>
        <taxon>Amycolatopsis</taxon>
    </lineage>
</organism>
<feature type="region of interest" description="Disordered" evidence="1">
    <location>
        <begin position="1"/>
        <end position="20"/>
    </location>
</feature>
<accession>A0A6N7Z7A8</accession>